<comment type="caution">
    <text evidence="1">The sequence shown here is derived from an EMBL/GenBank/DDBJ whole genome shotgun (WGS) entry which is preliminary data.</text>
</comment>
<evidence type="ECO:0000313" key="2">
    <source>
        <dbReference type="Proteomes" id="UP000805193"/>
    </source>
</evidence>
<gene>
    <name evidence="1" type="ORF">HPB47_014155</name>
</gene>
<reference evidence="1 2" key="1">
    <citation type="journal article" date="2020" name="Cell">
        <title>Large-Scale Comparative Analyses of Tick Genomes Elucidate Their Genetic Diversity and Vector Capacities.</title>
        <authorList>
            <consortium name="Tick Genome and Microbiome Consortium (TIGMIC)"/>
            <person name="Jia N."/>
            <person name="Wang J."/>
            <person name="Shi W."/>
            <person name="Du L."/>
            <person name="Sun Y."/>
            <person name="Zhan W."/>
            <person name="Jiang J.F."/>
            <person name="Wang Q."/>
            <person name="Zhang B."/>
            <person name="Ji P."/>
            <person name="Bell-Sakyi L."/>
            <person name="Cui X.M."/>
            <person name="Yuan T.T."/>
            <person name="Jiang B.G."/>
            <person name="Yang W.F."/>
            <person name="Lam T.T."/>
            <person name="Chang Q.C."/>
            <person name="Ding S.J."/>
            <person name="Wang X.J."/>
            <person name="Zhu J.G."/>
            <person name="Ruan X.D."/>
            <person name="Zhao L."/>
            <person name="Wei J.T."/>
            <person name="Ye R.Z."/>
            <person name="Que T.C."/>
            <person name="Du C.H."/>
            <person name="Zhou Y.H."/>
            <person name="Cheng J.X."/>
            <person name="Dai P.F."/>
            <person name="Guo W.B."/>
            <person name="Han X.H."/>
            <person name="Huang E.J."/>
            <person name="Li L.F."/>
            <person name="Wei W."/>
            <person name="Gao Y.C."/>
            <person name="Liu J.Z."/>
            <person name="Shao H.Z."/>
            <person name="Wang X."/>
            <person name="Wang C.C."/>
            <person name="Yang T.C."/>
            <person name="Huo Q.B."/>
            <person name="Li W."/>
            <person name="Chen H.Y."/>
            <person name="Chen S.E."/>
            <person name="Zhou L.G."/>
            <person name="Ni X.B."/>
            <person name="Tian J.H."/>
            <person name="Sheng Y."/>
            <person name="Liu T."/>
            <person name="Pan Y.S."/>
            <person name="Xia L.Y."/>
            <person name="Li J."/>
            <person name="Zhao F."/>
            <person name="Cao W.C."/>
        </authorList>
    </citation>
    <scope>NUCLEOTIDE SEQUENCE [LARGE SCALE GENOMIC DNA]</scope>
    <source>
        <strain evidence="1">Iper-2018</strain>
    </source>
</reference>
<dbReference type="Proteomes" id="UP000805193">
    <property type="component" value="Unassembled WGS sequence"/>
</dbReference>
<name>A0AC60QWP6_IXOPE</name>
<proteinExistence type="predicted"/>
<keyword evidence="2" id="KW-1185">Reference proteome</keyword>
<accession>A0AC60QWP6</accession>
<organism evidence="1 2">
    <name type="scientific">Ixodes persulcatus</name>
    <name type="common">Taiga tick</name>
    <dbReference type="NCBI Taxonomy" id="34615"/>
    <lineage>
        <taxon>Eukaryota</taxon>
        <taxon>Metazoa</taxon>
        <taxon>Ecdysozoa</taxon>
        <taxon>Arthropoda</taxon>
        <taxon>Chelicerata</taxon>
        <taxon>Arachnida</taxon>
        <taxon>Acari</taxon>
        <taxon>Parasitiformes</taxon>
        <taxon>Ixodida</taxon>
        <taxon>Ixodoidea</taxon>
        <taxon>Ixodidae</taxon>
        <taxon>Ixodinae</taxon>
        <taxon>Ixodes</taxon>
    </lineage>
</organism>
<dbReference type="EMBL" id="JABSTQ010002455">
    <property type="protein sequence ID" value="KAG0444116.1"/>
    <property type="molecule type" value="Genomic_DNA"/>
</dbReference>
<evidence type="ECO:0000313" key="1">
    <source>
        <dbReference type="EMBL" id="KAG0444116.1"/>
    </source>
</evidence>
<protein>
    <submittedName>
        <fullName evidence="1">Uncharacterized protein</fullName>
    </submittedName>
</protein>
<sequence>MSAIGRAGRALRFEQVRAAHYGDEALAIGLRRLANPNRLCDLELMFGRLSSTLSIVSNQEHRHIAHTFGHLLRDLTAHSWLNPDQLDVLAESEKSEWLSPSEIPTPGKTTGFWDSSIGPPPPSPVFGFAHATPMTSSPKVPATISSAVLALSPEIGFSTARHGVHGHRLGRIQGPSGRTPIPVLLTSPPKNPASAAASAVLVLSPEAGPPISRFGAISDGQRQAPCRLRSVRSLGTPRAERSPAEADVARSPQRGIGQRMKSFFTRTVRWKAPRDHAPTRLDIAPHLRVPSPVFRFHSSSKIGLMRERVPTFIRKSLRRRSGKYSMGARHQE</sequence>